<sequence>MAADLLGRPETVPSTEGEGCLWARPQHHPAMPVQGRYEYLHTAASLLAGPQQCSNFKGMLPVPPLRGFATPPCPVLLLLLSADNIWSATTCTGTSKLERPSHNSLVAAQTNHTAAQNPENTARAGT</sequence>
<protein>
    <submittedName>
        <fullName evidence="2">Uncharacterized protein</fullName>
    </submittedName>
</protein>
<feature type="region of interest" description="Disordered" evidence="1">
    <location>
        <begin position="1"/>
        <end position="23"/>
    </location>
</feature>
<dbReference type="Proteomes" id="UP000826661">
    <property type="component" value="Chromosome III"/>
</dbReference>
<evidence type="ECO:0000313" key="3">
    <source>
        <dbReference type="Proteomes" id="UP000826661"/>
    </source>
</evidence>
<reference evidence="2 3" key="1">
    <citation type="journal article" date="2021" name="BMC Genomics">
        <title>Telomere-to-telomere genome assembly of asparaginase-producing Trichoderma simmonsii.</title>
        <authorList>
            <person name="Chung D."/>
            <person name="Kwon Y.M."/>
            <person name="Yang Y."/>
        </authorList>
    </citation>
    <scope>NUCLEOTIDE SEQUENCE [LARGE SCALE GENOMIC DNA]</scope>
    <source>
        <strain evidence="2 3">GH-Sj1</strain>
    </source>
</reference>
<gene>
    <name evidence="2" type="ORF">H0G86_006363</name>
</gene>
<dbReference type="EMBL" id="CP075866">
    <property type="protein sequence ID" value="QYS99216.1"/>
    <property type="molecule type" value="Genomic_DNA"/>
</dbReference>
<organism evidence="2 3">
    <name type="scientific">Trichoderma simmonsii</name>
    <dbReference type="NCBI Taxonomy" id="1491479"/>
    <lineage>
        <taxon>Eukaryota</taxon>
        <taxon>Fungi</taxon>
        <taxon>Dikarya</taxon>
        <taxon>Ascomycota</taxon>
        <taxon>Pezizomycotina</taxon>
        <taxon>Sordariomycetes</taxon>
        <taxon>Hypocreomycetidae</taxon>
        <taxon>Hypocreales</taxon>
        <taxon>Hypocreaceae</taxon>
        <taxon>Trichoderma</taxon>
    </lineage>
</organism>
<accession>A0A8G0LBC0</accession>
<dbReference type="AlphaFoldDB" id="A0A8G0LBC0"/>
<name>A0A8G0LBC0_9HYPO</name>
<proteinExistence type="predicted"/>
<evidence type="ECO:0000313" key="2">
    <source>
        <dbReference type="EMBL" id="QYS99216.1"/>
    </source>
</evidence>
<keyword evidence="3" id="KW-1185">Reference proteome</keyword>
<evidence type="ECO:0000256" key="1">
    <source>
        <dbReference type="SAM" id="MobiDB-lite"/>
    </source>
</evidence>